<name>A0A5B6X729_9ROSI</name>
<protein>
    <submittedName>
        <fullName evidence="1">Putative serine/threonine-protein kinase isoform X1</fullName>
    </submittedName>
</protein>
<gene>
    <name evidence="1" type="ORF">EPI10_032672</name>
</gene>
<keyword evidence="1" id="KW-0808">Transferase</keyword>
<dbReference type="GO" id="GO:0016301">
    <property type="term" value="F:kinase activity"/>
    <property type="evidence" value="ECO:0007669"/>
    <property type="project" value="UniProtKB-KW"/>
</dbReference>
<evidence type="ECO:0000313" key="1">
    <source>
        <dbReference type="EMBL" id="KAA3488982.1"/>
    </source>
</evidence>
<sequence length="179" mass="20840">MVMADMESCSSRAVDFAPSQRRKQREKIEVYNEVLCRLRNLNIEESTFPAFEDELWAHFSRLPTRYALDVNVERAEDVLMHKRLLSKARDPAGRPAIQVRLVQLRSAMDGSQVESVHMKFAGKADAQCSDYPNKKRHGCIRYLPLAHHQILSLCIMLKEWLKTWKLCLVLNQFTIGKYF</sequence>
<proteinExistence type="predicted"/>
<organism evidence="1 2">
    <name type="scientific">Gossypium australe</name>
    <dbReference type="NCBI Taxonomy" id="47621"/>
    <lineage>
        <taxon>Eukaryota</taxon>
        <taxon>Viridiplantae</taxon>
        <taxon>Streptophyta</taxon>
        <taxon>Embryophyta</taxon>
        <taxon>Tracheophyta</taxon>
        <taxon>Spermatophyta</taxon>
        <taxon>Magnoliopsida</taxon>
        <taxon>eudicotyledons</taxon>
        <taxon>Gunneridae</taxon>
        <taxon>Pentapetalae</taxon>
        <taxon>rosids</taxon>
        <taxon>malvids</taxon>
        <taxon>Malvales</taxon>
        <taxon>Malvaceae</taxon>
        <taxon>Malvoideae</taxon>
        <taxon>Gossypium</taxon>
    </lineage>
</organism>
<dbReference type="Proteomes" id="UP000325315">
    <property type="component" value="Unassembled WGS sequence"/>
</dbReference>
<reference evidence="2" key="1">
    <citation type="journal article" date="2019" name="Plant Biotechnol. J.">
        <title>Genome sequencing of the Australian wild diploid species Gossypium australe highlights disease resistance and delayed gland morphogenesis.</title>
        <authorList>
            <person name="Cai Y."/>
            <person name="Cai X."/>
            <person name="Wang Q."/>
            <person name="Wang P."/>
            <person name="Zhang Y."/>
            <person name="Cai C."/>
            <person name="Xu Y."/>
            <person name="Wang K."/>
            <person name="Zhou Z."/>
            <person name="Wang C."/>
            <person name="Geng S."/>
            <person name="Li B."/>
            <person name="Dong Q."/>
            <person name="Hou Y."/>
            <person name="Wang H."/>
            <person name="Ai P."/>
            <person name="Liu Z."/>
            <person name="Yi F."/>
            <person name="Sun M."/>
            <person name="An G."/>
            <person name="Cheng J."/>
            <person name="Zhang Y."/>
            <person name="Shi Q."/>
            <person name="Xie Y."/>
            <person name="Shi X."/>
            <person name="Chang Y."/>
            <person name="Huang F."/>
            <person name="Chen Y."/>
            <person name="Hong S."/>
            <person name="Mi L."/>
            <person name="Sun Q."/>
            <person name="Zhang L."/>
            <person name="Zhou B."/>
            <person name="Peng R."/>
            <person name="Zhang X."/>
            <person name="Liu F."/>
        </authorList>
    </citation>
    <scope>NUCLEOTIDE SEQUENCE [LARGE SCALE GENOMIC DNA]</scope>
    <source>
        <strain evidence="2">cv. PA1801</strain>
    </source>
</reference>
<accession>A0A5B6X729</accession>
<keyword evidence="1" id="KW-0418">Kinase</keyword>
<comment type="caution">
    <text evidence="1">The sequence shown here is derived from an EMBL/GenBank/DDBJ whole genome shotgun (WGS) entry which is preliminary data.</text>
</comment>
<evidence type="ECO:0000313" key="2">
    <source>
        <dbReference type="Proteomes" id="UP000325315"/>
    </source>
</evidence>
<dbReference type="OrthoDB" id="4062651at2759"/>
<keyword evidence="2" id="KW-1185">Reference proteome</keyword>
<dbReference type="EMBL" id="SMMG02000001">
    <property type="protein sequence ID" value="KAA3488982.1"/>
    <property type="molecule type" value="Genomic_DNA"/>
</dbReference>
<dbReference type="AlphaFoldDB" id="A0A5B6X729"/>